<evidence type="ECO:0000259" key="2">
    <source>
        <dbReference type="Pfam" id="PF13391"/>
    </source>
</evidence>
<feature type="compositionally biased region" description="Acidic residues" evidence="1">
    <location>
        <begin position="361"/>
        <end position="384"/>
    </location>
</feature>
<protein>
    <recommendedName>
        <fullName evidence="2">HNH nuclease domain-containing protein</fullName>
    </recommendedName>
</protein>
<dbReference type="EMBL" id="JAUKUA010000009">
    <property type="protein sequence ID" value="KAK0702165.1"/>
    <property type="molecule type" value="Genomic_DNA"/>
</dbReference>
<organism evidence="3 4">
    <name type="scientific">Lasiosphaeris hirsuta</name>
    <dbReference type="NCBI Taxonomy" id="260670"/>
    <lineage>
        <taxon>Eukaryota</taxon>
        <taxon>Fungi</taxon>
        <taxon>Dikarya</taxon>
        <taxon>Ascomycota</taxon>
        <taxon>Pezizomycotina</taxon>
        <taxon>Sordariomycetes</taxon>
        <taxon>Sordariomycetidae</taxon>
        <taxon>Sordariales</taxon>
        <taxon>Lasiosphaeriaceae</taxon>
        <taxon>Lasiosphaeris</taxon>
    </lineage>
</organism>
<sequence length="483" mass="53218">MAALPPFTPPGITHDPGIPSREICFRHPAYPSSAPDLLVLTAADSDGGLDFDVALVSCCIVADVRWDGGYLAQKDGAGGGSNQSFRRIDRPPDGTLRGREFFFCIGGHEPSSFKYPVIPSFHHWRFPHGGFDEDGEARGDLPPPWRSLRFPELAPPRPTVMGPAAALSRDITCRVSGYMDAVENAHLVPVGERLWFISNGMKRYCRRSLEISAINDDRNILILRKDVHHLFDARRFTFLPKRFGTRTAESTELVTHVLRPTGSPELVGLYHNRSPQPIRGVSVECLFARFAWSLFTEKHLPFFESGLEYAVRLWDEAKGEAETKTLRGLDVGLWARIFERAQSQSRSASPKKRSLSTQGDGQDDGDGEGYWPDDQDIIVGDELECGSWDEPPRGRPRKRGWESLGLDVNGRVPSLSSSLMSATQSSLASRPGLPSRPLTPEGRGSAASREAAGEAVGSPRPQKRARVEEEPAVGSWVDGSDHV</sequence>
<feature type="domain" description="HNH nuclease" evidence="2">
    <location>
        <begin position="173"/>
        <end position="238"/>
    </location>
</feature>
<feature type="region of interest" description="Disordered" evidence="1">
    <location>
        <begin position="344"/>
        <end position="483"/>
    </location>
</feature>
<dbReference type="Pfam" id="PF13391">
    <property type="entry name" value="HNH_2"/>
    <property type="match status" value="1"/>
</dbReference>
<dbReference type="AlphaFoldDB" id="A0AA39ZRJ8"/>
<comment type="caution">
    <text evidence="3">The sequence shown here is derived from an EMBL/GenBank/DDBJ whole genome shotgun (WGS) entry which is preliminary data.</text>
</comment>
<feature type="compositionally biased region" description="Low complexity" evidence="1">
    <location>
        <begin position="441"/>
        <end position="455"/>
    </location>
</feature>
<gene>
    <name evidence="3" type="ORF">B0H67DRAFT_500254</name>
</gene>
<proteinExistence type="predicted"/>
<accession>A0AA39ZRJ8</accession>
<feature type="compositionally biased region" description="Low complexity" evidence="1">
    <location>
        <begin position="414"/>
        <end position="429"/>
    </location>
</feature>
<evidence type="ECO:0000313" key="3">
    <source>
        <dbReference type="EMBL" id="KAK0702165.1"/>
    </source>
</evidence>
<reference evidence="3" key="1">
    <citation type="submission" date="2023-06" db="EMBL/GenBank/DDBJ databases">
        <title>Genome-scale phylogeny and comparative genomics of the fungal order Sordariales.</title>
        <authorList>
            <consortium name="Lawrence Berkeley National Laboratory"/>
            <person name="Hensen N."/>
            <person name="Bonometti L."/>
            <person name="Westerberg I."/>
            <person name="Brannstrom I.O."/>
            <person name="Guillou S."/>
            <person name="Cros-Aarteil S."/>
            <person name="Calhoun S."/>
            <person name="Haridas S."/>
            <person name="Kuo A."/>
            <person name="Mondo S."/>
            <person name="Pangilinan J."/>
            <person name="Riley R."/>
            <person name="Labutti K."/>
            <person name="Andreopoulos B."/>
            <person name="Lipzen A."/>
            <person name="Chen C."/>
            <person name="Yanf M."/>
            <person name="Daum C."/>
            <person name="Ng V."/>
            <person name="Clum A."/>
            <person name="Steindorff A."/>
            <person name="Ohm R."/>
            <person name="Martin F."/>
            <person name="Silar P."/>
            <person name="Natvig D."/>
            <person name="Lalanne C."/>
            <person name="Gautier V."/>
            <person name="Ament-Velasquez S.L."/>
            <person name="Kruys A."/>
            <person name="Hutchinson M.I."/>
            <person name="Powell A.J."/>
            <person name="Barry K."/>
            <person name="Miller A.N."/>
            <person name="Grigoriev I.V."/>
            <person name="Debuchy R."/>
            <person name="Gladieux P."/>
            <person name="Thoren M.H."/>
            <person name="Johannesson H."/>
        </authorList>
    </citation>
    <scope>NUCLEOTIDE SEQUENCE</scope>
    <source>
        <strain evidence="3">SMH4607-1</strain>
    </source>
</reference>
<keyword evidence="4" id="KW-1185">Reference proteome</keyword>
<evidence type="ECO:0000256" key="1">
    <source>
        <dbReference type="SAM" id="MobiDB-lite"/>
    </source>
</evidence>
<dbReference type="InterPro" id="IPR003615">
    <property type="entry name" value="HNH_nuc"/>
</dbReference>
<dbReference type="Proteomes" id="UP001172102">
    <property type="component" value="Unassembled WGS sequence"/>
</dbReference>
<evidence type="ECO:0000313" key="4">
    <source>
        <dbReference type="Proteomes" id="UP001172102"/>
    </source>
</evidence>
<name>A0AA39ZRJ8_9PEZI</name>